<dbReference type="Pfam" id="PF09736">
    <property type="entry name" value="Bud13"/>
    <property type="match status" value="1"/>
</dbReference>
<evidence type="ECO:0000256" key="1">
    <source>
        <dbReference type="ARBA" id="ARBA00011069"/>
    </source>
</evidence>
<dbReference type="InterPro" id="IPR018609">
    <property type="entry name" value="Bud13"/>
</dbReference>
<comment type="similarity">
    <text evidence="1">Belongs to the CWC26 family.</text>
</comment>
<evidence type="ECO:0000313" key="2">
    <source>
        <dbReference type="EMBL" id="KAK9182904.1"/>
    </source>
</evidence>
<dbReference type="PANTHER" id="PTHR31809">
    <property type="entry name" value="BUD13 HOMOLOG"/>
    <property type="match status" value="1"/>
</dbReference>
<accession>A0AAP0LQY3</accession>
<dbReference type="Proteomes" id="UP001428341">
    <property type="component" value="Unassembled WGS sequence"/>
</dbReference>
<comment type="caution">
    <text evidence="2">The sequence shown here is derived from an EMBL/GenBank/DDBJ whole genome shotgun (WGS) entry which is preliminary data.</text>
</comment>
<organism evidence="2 3">
    <name type="scientific">Citrus x changshan-huyou</name>
    <dbReference type="NCBI Taxonomy" id="2935761"/>
    <lineage>
        <taxon>Eukaryota</taxon>
        <taxon>Viridiplantae</taxon>
        <taxon>Streptophyta</taxon>
        <taxon>Embryophyta</taxon>
        <taxon>Tracheophyta</taxon>
        <taxon>Spermatophyta</taxon>
        <taxon>Magnoliopsida</taxon>
        <taxon>eudicotyledons</taxon>
        <taxon>Gunneridae</taxon>
        <taxon>Pentapetalae</taxon>
        <taxon>rosids</taxon>
        <taxon>malvids</taxon>
        <taxon>Sapindales</taxon>
        <taxon>Rutaceae</taxon>
        <taxon>Aurantioideae</taxon>
        <taxon>Citrus</taxon>
    </lineage>
</organism>
<keyword evidence="3" id="KW-1185">Reference proteome</keyword>
<protein>
    <submittedName>
        <fullName evidence="2">Uncharacterized protein</fullName>
    </submittedName>
</protein>
<evidence type="ECO:0000313" key="3">
    <source>
        <dbReference type="Proteomes" id="UP001428341"/>
    </source>
</evidence>
<reference evidence="2 3" key="1">
    <citation type="submission" date="2024-05" db="EMBL/GenBank/DDBJ databases">
        <title>Haplotype-resolved chromosome-level genome assembly of Huyou (Citrus changshanensis).</title>
        <authorList>
            <person name="Miao C."/>
            <person name="Chen W."/>
            <person name="Wu Y."/>
            <person name="Wang L."/>
            <person name="Zhao S."/>
            <person name="Grierson D."/>
            <person name="Xu C."/>
            <person name="Chen K."/>
        </authorList>
    </citation>
    <scope>NUCLEOTIDE SEQUENCE [LARGE SCALE GENOMIC DNA]</scope>
    <source>
        <strain evidence="2">01-14</strain>
        <tissue evidence="2">Leaf</tissue>
    </source>
</reference>
<dbReference type="GO" id="GO:0000398">
    <property type="term" value="P:mRNA splicing, via spliceosome"/>
    <property type="evidence" value="ECO:0007669"/>
    <property type="project" value="TreeGrafter"/>
</dbReference>
<dbReference type="InterPro" id="IPR051112">
    <property type="entry name" value="CWC26_splicing_factor"/>
</dbReference>
<proteinExistence type="inferred from homology"/>
<dbReference type="GO" id="GO:0070274">
    <property type="term" value="C:RES complex"/>
    <property type="evidence" value="ECO:0007669"/>
    <property type="project" value="TreeGrafter"/>
</dbReference>
<dbReference type="PANTHER" id="PTHR31809:SF0">
    <property type="entry name" value="BUD13 HOMOLOG"/>
    <property type="match status" value="1"/>
</dbReference>
<dbReference type="EMBL" id="JBCGBO010000024">
    <property type="protein sequence ID" value="KAK9182904.1"/>
    <property type="molecule type" value="Genomic_DNA"/>
</dbReference>
<dbReference type="GO" id="GO:0005684">
    <property type="term" value="C:U2-type spliceosomal complex"/>
    <property type="evidence" value="ECO:0007669"/>
    <property type="project" value="TreeGrafter"/>
</dbReference>
<dbReference type="AlphaFoldDB" id="A0AAP0LQY3"/>
<name>A0AAP0LQY3_9ROSI</name>
<gene>
    <name evidence="2" type="ORF">WN944_026052</name>
</gene>
<sequence>MPTNSSLGEVGYVCESLLANADFDIFLSIVMQRKHSKLVLQELGGNKKMKESGFIIPQGIPSHSDSWMKRGLDATLNRYGIRPGRQWDGVNHSLMDARTKCSKELMQKQAKEREAYLRSVTDM</sequence>
<dbReference type="GO" id="GO:0003723">
    <property type="term" value="F:RNA binding"/>
    <property type="evidence" value="ECO:0007669"/>
    <property type="project" value="TreeGrafter"/>
</dbReference>